<evidence type="ECO:0000256" key="1">
    <source>
        <dbReference type="SAM" id="SignalP"/>
    </source>
</evidence>
<sequence length="570" mass="64308">MSVDFKLVFWFAFVFVSSLSSLCPVSKHYGPDQPFHRYPHSFYLPKVERRLFNAYNCNIHINAVNEPKPSPHVTTICDRNVSLCPIREENIQSALSIASWPQYADAFRHIGKKANINVFYLGGSMTCGTETYRRCRCSSAEDDRCPTLPPIPSHLVNEQCSWPSHLSRWLNRTYPDTIFHFDDFSFGGRASDSSAFFIDKVHYSTANLSNPALFFLDYSVNDLFQNKSHMLETYLHTIYNNFGQRYNVHPTVVILEQYAHGKIQTAEPVDTDYIHTYRMLAKRYSLILISLREVYWTHFGLPGDRSLSVPDPSKRFYPISPLNVNVHMPLHAPWYIHLFMADVLAECIKRISVHFKGNTAVNANTIQNLHNKALVPEVTYVPPHSIPSPLVDRSNELHQVCNLSLPFSVGAVPKPIDIPEHLLDWSKGWVEHVSHGVPGWEIRSSSDPSTRTLSFPVTGDLAALRHSVLKINFLVSYEGMGTLSLHLCGAPLAGLDAADALWAPRFSVPKPIVRTPSATDVARCQALPASKRFVSIIYAPGQDQLELRAVHGHQCKIFSVQICTPVFVAP</sequence>
<dbReference type="PANTHER" id="PTHR34407">
    <property type="entry name" value="EXPRESSED PROTEIN"/>
    <property type="match status" value="1"/>
</dbReference>
<organism evidence="2">
    <name type="scientific">Spumella elongata</name>
    <dbReference type="NCBI Taxonomy" id="89044"/>
    <lineage>
        <taxon>Eukaryota</taxon>
        <taxon>Sar</taxon>
        <taxon>Stramenopiles</taxon>
        <taxon>Ochrophyta</taxon>
        <taxon>Chrysophyceae</taxon>
        <taxon>Chromulinales</taxon>
        <taxon>Chromulinaceae</taxon>
        <taxon>Spumella</taxon>
    </lineage>
</organism>
<dbReference type="PANTHER" id="PTHR34407:SF1">
    <property type="entry name" value="SGNH HYDROLASE-TYPE ESTERASE DOMAIN-CONTAINING PROTEIN"/>
    <property type="match status" value="1"/>
</dbReference>
<evidence type="ECO:0000313" key="2">
    <source>
        <dbReference type="EMBL" id="CAE0294102.1"/>
    </source>
</evidence>
<dbReference type="AlphaFoldDB" id="A0A7S3MC56"/>
<accession>A0A7S3MC56</accession>
<dbReference type="SUPFAM" id="SSF52266">
    <property type="entry name" value="SGNH hydrolase"/>
    <property type="match status" value="1"/>
</dbReference>
<gene>
    <name evidence="2" type="ORF">SELO1098_LOCUS22954</name>
</gene>
<protein>
    <submittedName>
        <fullName evidence="2">Uncharacterized protein</fullName>
    </submittedName>
</protein>
<reference evidence="2" key="1">
    <citation type="submission" date="2021-01" db="EMBL/GenBank/DDBJ databases">
        <authorList>
            <person name="Corre E."/>
            <person name="Pelletier E."/>
            <person name="Niang G."/>
            <person name="Scheremetjew M."/>
            <person name="Finn R."/>
            <person name="Kale V."/>
            <person name="Holt S."/>
            <person name="Cochrane G."/>
            <person name="Meng A."/>
            <person name="Brown T."/>
            <person name="Cohen L."/>
        </authorList>
    </citation>
    <scope>NUCLEOTIDE SEQUENCE</scope>
    <source>
        <strain evidence="2">CCAP 955/1</strain>
    </source>
</reference>
<feature type="signal peptide" evidence="1">
    <location>
        <begin position="1"/>
        <end position="20"/>
    </location>
</feature>
<proteinExistence type="predicted"/>
<feature type="chain" id="PRO_5031412497" evidence="1">
    <location>
        <begin position="21"/>
        <end position="570"/>
    </location>
</feature>
<name>A0A7S3MC56_9STRA</name>
<keyword evidence="1" id="KW-0732">Signal</keyword>
<dbReference type="EMBL" id="HBIC01044814">
    <property type="protein sequence ID" value="CAE0294102.1"/>
    <property type="molecule type" value="Transcribed_RNA"/>
</dbReference>